<evidence type="ECO:0000256" key="2">
    <source>
        <dbReference type="ARBA" id="ARBA00023186"/>
    </source>
</evidence>
<sequence length="195" mass="21918">MFSKKKPNDTENPTTENTAEEQLNQEQNEDAGAATEETVTEPVEEISAEEKLKLENAALNDKYLRLFAEFDNFKRRTQKERVELLQTAGKDVIISMLPVLDDFDRANKATENATDINAIREGVQLVHTKLKSILAQKGLKEQESINTVFDTDLHEAITKIPAPTDELKGKVIDELEKGYTLNDKVIRFAKVVVGS</sequence>
<evidence type="ECO:0000313" key="7">
    <source>
        <dbReference type="Proteomes" id="UP000198850"/>
    </source>
</evidence>
<dbReference type="HAMAP" id="MF_01151">
    <property type="entry name" value="GrpE"/>
    <property type="match status" value="1"/>
</dbReference>
<evidence type="ECO:0000313" key="6">
    <source>
        <dbReference type="EMBL" id="SEB16786.1"/>
    </source>
</evidence>
<dbReference type="GO" id="GO:0051087">
    <property type="term" value="F:protein-folding chaperone binding"/>
    <property type="evidence" value="ECO:0007669"/>
    <property type="project" value="InterPro"/>
</dbReference>
<keyword evidence="7" id="KW-1185">Reference proteome</keyword>
<evidence type="ECO:0000256" key="4">
    <source>
        <dbReference type="RuleBase" id="RU004478"/>
    </source>
</evidence>
<dbReference type="SUPFAM" id="SSF51064">
    <property type="entry name" value="Head domain of nucleotide exchange factor GrpE"/>
    <property type="match status" value="1"/>
</dbReference>
<dbReference type="GO" id="GO:0005737">
    <property type="term" value="C:cytoplasm"/>
    <property type="evidence" value="ECO:0007669"/>
    <property type="project" value="UniProtKB-SubCell"/>
</dbReference>
<dbReference type="Proteomes" id="UP000198850">
    <property type="component" value="Unassembled WGS sequence"/>
</dbReference>
<dbReference type="EMBL" id="FNRA01000013">
    <property type="protein sequence ID" value="SEB16786.1"/>
    <property type="molecule type" value="Genomic_DNA"/>
</dbReference>
<dbReference type="Pfam" id="PF01025">
    <property type="entry name" value="GrpE"/>
    <property type="match status" value="1"/>
</dbReference>
<protein>
    <recommendedName>
        <fullName evidence="3">Protein GrpE</fullName>
    </recommendedName>
    <alternativeName>
        <fullName evidence="3">HSP-70 cofactor</fullName>
    </alternativeName>
</protein>
<dbReference type="CDD" id="cd00446">
    <property type="entry name" value="GrpE"/>
    <property type="match status" value="1"/>
</dbReference>
<feature type="region of interest" description="Disordered" evidence="5">
    <location>
        <begin position="1"/>
        <end position="46"/>
    </location>
</feature>
<dbReference type="OrthoDB" id="9812586at2"/>
<dbReference type="InterPro" id="IPR000740">
    <property type="entry name" value="GrpE"/>
</dbReference>
<dbReference type="STRING" id="425514.SAMN05443550_11396"/>
<accession>A0A1H4H4X9</accession>
<dbReference type="InterPro" id="IPR009012">
    <property type="entry name" value="GrpE_head"/>
</dbReference>
<comment type="subunit">
    <text evidence="3">Homodimer.</text>
</comment>
<feature type="compositionally biased region" description="Low complexity" evidence="5">
    <location>
        <begin position="10"/>
        <end position="21"/>
    </location>
</feature>
<name>A0A1H4H4X9_9SPHI</name>
<evidence type="ECO:0000256" key="1">
    <source>
        <dbReference type="ARBA" id="ARBA00009054"/>
    </source>
</evidence>
<comment type="subcellular location">
    <subcellularLocation>
        <location evidence="3">Cytoplasm</location>
    </subcellularLocation>
</comment>
<proteinExistence type="inferred from homology"/>
<keyword evidence="2 3" id="KW-0143">Chaperone</keyword>
<dbReference type="GO" id="GO:0051082">
    <property type="term" value="F:unfolded protein binding"/>
    <property type="evidence" value="ECO:0007669"/>
    <property type="project" value="TreeGrafter"/>
</dbReference>
<comment type="function">
    <text evidence="3">Participates actively in the response to hyperosmotic and heat shock by preventing the aggregation of stress-denatured proteins, in association with DnaK and GrpE. It is the nucleotide exchange factor for DnaK and may function as a thermosensor. Unfolded proteins bind initially to DnaJ; upon interaction with the DnaJ-bound protein, DnaK hydrolyzes its bound ATP, resulting in the formation of a stable complex. GrpE releases ADP from DnaK; ATP binding to DnaK triggers the release of the substrate protein, thus completing the reaction cycle. Several rounds of ATP-dependent interactions between DnaJ, DnaK and GrpE are required for fully efficient folding.</text>
</comment>
<dbReference type="SUPFAM" id="SSF58014">
    <property type="entry name" value="Coiled-coil domain of nucleotide exchange factor GrpE"/>
    <property type="match status" value="1"/>
</dbReference>
<reference evidence="6 7" key="1">
    <citation type="submission" date="2016-10" db="EMBL/GenBank/DDBJ databases">
        <authorList>
            <person name="de Groot N.N."/>
        </authorList>
    </citation>
    <scope>NUCLEOTIDE SEQUENCE [LARGE SCALE GENOMIC DNA]</scope>
    <source>
        <strain evidence="6 7">DSM 19033</strain>
    </source>
</reference>
<dbReference type="GO" id="GO:0000774">
    <property type="term" value="F:adenyl-nucleotide exchange factor activity"/>
    <property type="evidence" value="ECO:0007669"/>
    <property type="project" value="InterPro"/>
</dbReference>
<dbReference type="InterPro" id="IPR013805">
    <property type="entry name" value="GrpE_CC"/>
</dbReference>
<dbReference type="GO" id="GO:0042803">
    <property type="term" value="F:protein homodimerization activity"/>
    <property type="evidence" value="ECO:0007669"/>
    <property type="project" value="InterPro"/>
</dbReference>
<dbReference type="Gene3D" id="2.30.22.10">
    <property type="entry name" value="Head domain of nucleotide exchange factor GrpE"/>
    <property type="match status" value="1"/>
</dbReference>
<gene>
    <name evidence="3" type="primary">grpE</name>
    <name evidence="6" type="ORF">SAMN05443550_11396</name>
</gene>
<organism evidence="6 7">
    <name type="scientific">Pedobacter hartonius</name>
    <dbReference type="NCBI Taxonomy" id="425514"/>
    <lineage>
        <taxon>Bacteria</taxon>
        <taxon>Pseudomonadati</taxon>
        <taxon>Bacteroidota</taxon>
        <taxon>Sphingobacteriia</taxon>
        <taxon>Sphingobacteriales</taxon>
        <taxon>Sphingobacteriaceae</taxon>
        <taxon>Pedobacter</taxon>
    </lineage>
</organism>
<comment type="similarity">
    <text evidence="1 3 4">Belongs to the GrpE family.</text>
</comment>
<keyword evidence="3" id="KW-0346">Stress response</keyword>
<dbReference type="PANTHER" id="PTHR21237">
    <property type="entry name" value="GRPE PROTEIN"/>
    <property type="match status" value="1"/>
</dbReference>
<dbReference type="PRINTS" id="PR00773">
    <property type="entry name" value="GRPEPROTEIN"/>
</dbReference>
<evidence type="ECO:0000256" key="3">
    <source>
        <dbReference type="HAMAP-Rule" id="MF_01151"/>
    </source>
</evidence>
<dbReference type="Gene3D" id="3.90.20.20">
    <property type="match status" value="1"/>
</dbReference>
<dbReference type="PANTHER" id="PTHR21237:SF23">
    <property type="entry name" value="GRPE PROTEIN HOMOLOG, MITOCHONDRIAL"/>
    <property type="match status" value="1"/>
</dbReference>
<evidence type="ECO:0000256" key="5">
    <source>
        <dbReference type="SAM" id="MobiDB-lite"/>
    </source>
</evidence>
<dbReference type="RefSeq" id="WP_090559574.1">
    <property type="nucleotide sequence ID" value="NZ_FNRA01000013.1"/>
</dbReference>
<keyword evidence="3" id="KW-0963">Cytoplasm</keyword>
<dbReference type="AlphaFoldDB" id="A0A1H4H4X9"/>
<dbReference type="GO" id="GO:0006457">
    <property type="term" value="P:protein folding"/>
    <property type="evidence" value="ECO:0007669"/>
    <property type="project" value="InterPro"/>
</dbReference>